<keyword evidence="2" id="KW-1185">Reference proteome</keyword>
<gene>
    <name evidence="1" type="ORF">SMRZ_LOCUS4506</name>
</gene>
<proteinExistence type="predicted"/>
<dbReference type="Proteomes" id="UP000277204">
    <property type="component" value="Unassembled WGS sequence"/>
</dbReference>
<accession>A0A3P8AQR7</accession>
<organism evidence="1 2">
    <name type="scientific">Schistosoma margrebowiei</name>
    <dbReference type="NCBI Taxonomy" id="48269"/>
    <lineage>
        <taxon>Eukaryota</taxon>
        <taxon>Metazoa</taxon>
        <taxon>Spiralia</taxon>
        <taxon>Lophotrochozoa</taxon>
        <taxon>Platyhelminthes</taxon>
        <taxon>Trematoda</taxon>
        <taxon>Digenea</taxon>
        <taxon>Strigeidida</taxon>
        <taxon>Schistosomatoidea</taxon>
        <taxon>Schistosomatidae</taxon>
        <taxon>Schistosoma</taxon>
    </lineage>
</organism>
<dbReference type="AlphaFoldDB" id="A0A3P8AQR7"/>
<reference evidence="1 2" key="1">
    <citation type="submission" date="2018-11" db="EMBL/GenBank/DDBJ databases">
        <authorList>
            <consortium name="Pathogen Informatics"/>
        </authorList>
    </citation>
    <scope>NUCLEOTIDE SEQUENCE [LARGE SCALE GENOMIC DNA]</scope>
    <source>
        <strain evidence="1 2">Zambia</strain>
    </source>
</reference>
<sequence length="38" mass="4589">MNVFLNFVKRSNRFLFNFPCNLCIRFDCFNDSKPLSIQ</sequence>
<evidence type="ECO:0000313" key="2">
    <source>
        <dbReference type="Proteomes" id="UP000277204"/>
    </source>
</evidence>
<name>A0A3P8AQR7_9TREM</name>
<dbReference type="EMBL" id="UZAI01001441">
    <property type="protein sequence ID" value="VDO61972.1"/>
    <property type="molecule type" value="Genomic_DNA"/>
</dbReference>
<protein>
    <submittedName>
        <fullName evidence="1">Uncharacterized protein</fullName>
    </submittedName>
</protein>
<evidence type="ECO:0000313" key="1">
    <source>
        <dbReference type="EMBL" id="VDO61972.1"/>
    </source>
</evidence>